<dbReference type="InterPro" id="IPR034228">
    <property type="entry name" value="Nop6_RRM"/>
</dbReference>
<keyword evidence="5" id="KW-1185">Reference proteome</keyword>
<dbReference type="SMART" id="SM00360">
    <property type="entry name" value="RRM"/>
    <property type="match status" value="1"/>
</dbReference>
<comment type="caution">
    <text evidence="4">The sequence shown here is derived from an EMBL/GenBank/DDBJ whole genome shotgun (WGS) entry which is preliminary data.</text>
</comment>
<dbReference type="STRING" id="1198029.A0A1U7LIJ2"/>
<evidence type="ECO:0000313" key="4">
    <source>
        <dbReference type="EMBL" id="OLL22464.1"/>
    </source>
</evidence>
<dbReference type="GO" id="GO:0042274">
    <property type="term" value="P:ribosomal small subunit biogenesis"/>
    <property type="evidence" value="ECO:0007669"/>
    <property type="project" value="TreeGrafter"/>
</dbReference>
<dbReference type="SUPFAM" id="SSF54928">
    <property type="entry name" value="RNA-binding domain, RBD"/>
    <property type="match status" value="1"/>
</dbReference>
<dbReference type="EMBL" id="LXFE01003213">
    <property type="protein sequence ID" value="OLL22464.1"/>
    <property type="molecule type" value="Genomic_DNA"/>
</dbReference>
<dbReference type="InterPro" id="IPR000504">
    <property type="entry name" value="RRM_dom"/>
</dbReference>
<dbReference type="AlphaFoldDB" id="A0A1U7LIJ2"/>
<sequence>METLILIQYLYKQEIALYPLGRNLHPKKRDSSYSSVYHIPANLTPGNLSYKITTEILSSHFSSVGTLLSVRLPYTQTSAPRPKGYAFIEYKDSLSLAKALKLHHTVLHDRKINVELTGGGGGNSIARKSKLKIKNSRLNMQRKKRIQSENVPEMIHPSRISRVKM</sequence>
<evidence type="ECO:0000313" key="5">
    <source>
        <dbReference type="Proteomes" id="UP000186594"/>
    </source>
</evidence>
<evidence type="ECO:0000259" key="3">
    <source>
        <dbReference type="PROSITE" id="PS50102"/>
    </source>
</evidence>
<dbReference type="Pfam" id="PF00076">
    <property type="entry name" value="RRM_1"/>
    <property type="match status" value="1"/>
</dbReference>
<dbReference type="Gene3D" id="3.30.70.330">
    <property type="match status" value="1"/>
</dbReference>
<dbReference type="CDD" id="cd12400">
    <property type="entry name" value="RRM_Nop6"/>
    <property type="match status" value="1"/>
</dbReference>
<dbReference type="InterPro" id="IPR012677">
    <property type="entry name" value="Nucleotide-bd_a/b_plait_sf"/>
</dbReference>
<dbReference type="PANTHER" id="PTHR23236:SF51">
    <property type="entry name" value="NUCLEOLAR PROTEIN 6"/>
    <property type="match status" value="1"/>
</dbReference>
<organism evidence="4 5">
    <name type="scientific">Neolecta irregularis (strain DAH-3)</name>
    <dbReference type="NCBI Taxonomy" id="1198029"/>
    <lineage>
        <taxon>Eukaryota</taxon>
        <taxon>Fungi</taxon>
        <taxon>Dikarya</taxon>
        <taxon>Ascomycota</taxon>
        <taxon>Taphrinomycotina</taxon>
        <taxon>Neolectales</taxon>
        <taxon>Neolectaceae</taxon>
        <taxon>Neolecta</taxon>
    </lineage>
</organism>
<dbReference type="PROSITE" id="PS50102">
    <property type="entry name" value="RRM"/>
    <property type="match status" value="1"/>
</dbReference>
<keyword evidence="1 2" id="KW-0694">RNA-binding</keyword>
<dbReference type="Proteomes" id="UP000186594">
    <property type="component" value="Unassembled WGS sequence"/>
</dbReference>
<protein>
    <submittedName>
        <fullName evidence="4">Putative RNA-binding protein</fullName>
    </submittedName>
</protein>
<name>A0A1U7LIJ2_NEOID</name>
<dbReference type="PANTHER" id="PTHR23236">
    <property type="entry name" value="EUKARYOTIC TRANSLATION INITIATION FACTOR 4B/4H"/>
    <property type="match status" value="1"/>
</dbReference>
<evidence type="ECO:0000256" key="2">
    <source>
        <dbReference type="PROSITE-ProRule" id="PRU00176"/>
    </source>
</evidence>
<dbReference type="GO" id="GO:0019843">
    <property type="term" value="F:rRNA binding"/>
    <property type="evidence" value="ECO:0007669"/>
    <property type="project" value="TreeGrafter"/>
</dbReference>
<accession>A0A1U7LIJ2</accession>
<dbReference type="GO" id="GO:0005730">
    <property type="term" value="C:nucleolus"/>
    <property type="evidence" value="ECO:0007669"/>
    <property type="project" value="TreeGrafter"/>
</dbReference>
<feature type="domain" description="RRM" evidence="3">
    <location>
        <begin position="41"/>
        <end position="119"/>
    </location>
</feature>
<dbReference type="OrthoDB" id="167718at2759"/>
<proteinExistence type="predicted"/>
<reference evidence="4 5" key="1">
    <citation type="submission" date="2016-04" db="EMBL/GenBank/DDBJ databases">
        <title>Evolutionary innovation and constraint leading to complex multicellularity in the Ascomycota.</title>
        <authorList>
            <person name="Cisse O."/>
            <person name="Nguyen A."/>
            <person name="Hewitt D.A."/>
            <person name="Jedd G."/>
            <person name="Stajich J.E."/>
        </authorList>
    </citation>
    <scope>NUCLEOTIDE SEQUENCE [LARGE SCALE GENOMIC DNA]</scope>
    <source>
        <strain evidence="4 5">DAH-3</strain>
    </source>
</reference>
<dbReference type="InterPro" id="IPR035979">
    <property type="entry name" value="RBD_domain_sf"/>
</dbReference>
<evidence type="ECO:0000256" key="1">
    <source>
        <dbReference type="ARBA" id="ARBA00022884"/>
    </source>
</evidence>
<dbReference type="OMA" id="VYHIPAN"/>
<gene>
    <name evidence="4" type="ORF">NEOLI_005442</name>
</gene>